<reference evidence="6" key="4">
    <citation type="submission" date="2022-06" db="UniProtKB">
        <authorList>
            <consortium name="EnsemblMetazoa"/>
        </authorList>
    </citation>
    <scope>IDENTIFICATION</scope>
</reference>
<proteinExistence type="inferred from homology"/>
<dbReference type="AlphaFoldDB" id="A0A131ZYW0"/>
<comment type="similarity">
    <text evidence="1 2">Belongs to the NAC-beta family.</text>
</comment>
<evidence type="ECO:0000313" key="5">
    <source>
        <dbReference type="EMBL" id="KPM03310.1"/>
    </source>
</evidence>
<evidence type="ECO:0000313" key="4">
    <source>
        <dbReference type="EMBL" id="KAF7491237.1"/>
    </source>
</evidence>
<dbReference type="Proteomes" id="UP000070412">
    <property type="component" value="Unassembled WGS sequence"/>
</dbReference>
<dbReference type="FunFam" id="2.20.70.30:FF:000001">
    <property type="entry name" value="Transcription factor BTF3 homolog"/>
    <property type="match status" value="1"/>
</dbReference>
<dbReference type="Gene3D" id="2.20.70.30">
    <property type="entry name" value="Nascent polypeptide-associated complex domain"/>
    <property type="match status" value="1"/>
</dbReference>
<dbReference type="InterPro" id="IPR002715">
    <property type="entry name" value="Nas_poly-pep-assoc_cplx_dom"/>
</dbReference>
<dbReference type="EMBL" id="WVUK01000060">
    <property type="protein sequence ID" value="KAF7491237.1"/>
    <property type="molecule type" value="Genomic_DNA"/>
</dbReference>
<dbReference type="EnsemblMetazoa" id="SSS_2022s_mrna">
    <property type="protein sequence ID" value="KAF7491237.1"/>
    <property type="gene ID" value="SSS_2022"/>
</dbReference>
<evidence type="ECO:0000256" key="1">
    <source>
        <dbReference type="ARBA" id="ARBA00005296"/>
    </source>
</evidence>
<evidence type="ECO:0000313" key="7">
    <source>
        <dbReference type="Proteomes" id="UP000070412"/>
    </source>
</evidence>
<gene>
    <name evidence="5" type="ORF">QR98_0017400</name>
    <name evidence="4" type="ORF">SSS_2022</name>
</gene>
<dbReference type="Pfam" id="PF01849">
    <property type="entry name" value="NAC"/>
    <property type="match status" value="1"/>
</dbReference>
<reference evidence="5 8" key="1">
    <citation type="journal article" date="2015" name="Parasit. Vectors">
        <title>Draft genome of the scabies mite.</title>
        <authorList>
            <person name="Rider S.D.Jr."/>
            <person name="Morgan M.S."/>
            <person name="Arlian L.G."/>
        </authorList>
    </citation>
    <scope>NUCLEOTIDE SEQUENCE [LARGE SCALE GENOMIC DNA]</scope>
    <source>
        <strain evidence="5">Arlian Lab</strain>
    </source>
</reference>
<dbReference type="EMBL" id="JXLN01004552">
    <property type="protein sequence ID" value="KPM03310.1"/>
    <property type="molecule type" value="Genomic_DNA"/>
</dbReference>
<dbReference type="SMART" id="SM01407">
    <property type="entry name" value="NAC"/>
    <property type="match status" value="1"/>
</dbReference>
<dbReference type="InterPro" id="IPR038187">
    <property type="entry name" value="NAC_A/B_dom_sf"/>
</dbReference>
<dbReference type="OMA" id="CKHEHGH"/>
<evidence type="ECO:0000313" key="6">
    <source>
        <dbReference type="EnsemblMetazoa" id="KAF7491237.1"/>
    </source>
</evidence>
<protein>
    <recommendedName>
        <fullName evidence="2">Transcription factor BTF3</fullName>
    </recommendedName>
</protein>
<name>A0A131ZYW0_SARSC</name>
<dbReference type="CDD" id="cd22055">
    <property type="entry name" value="NAC_BTF3"/>
    <property type="match status" value="1"/>
</dbReference>
<accession>A0A131ZYW0</accession>
<dbReference type="VEuPathDB" id="VectorBase:SSCA006768"/>
<dbReference type="InterPro" id="IPR039370">
    <property type="entry name" value="BTF3"/>
</dbReference>
<dbReference type="PANTHER" id="PTHR10351">
    <property type="entry name" value="TRANSCRIPTION FACTOR BTF3 FAMILY MEMBER"/>
    <property type="match status" value="1"/>
</dbReference>
<dbReference type="OrthoDB" id="8033832at2759"/>
<dbReference type="PROSITE" id="PS51151">
    <property type="entry name" value="NAC_AB"/>
    <property type="match status" value="1"/>
</dbReference>
<sequence>MIMNAEKLQKLQSQVRIGGKGTARRKKKVVHRTSTTDDKKLQSTLKKMTVNSIPGIEEVNMFKDDGTVIHFNNPKVQAALSSNTFAITGQAENKKVTDMMPGILNQMRPDNLNRLNNLAELLANTVAREQGGDANSAANGLEKLDKMEKNLDEDDDVPQLVQNFDEAAKINENVN</sequence>
<reference evidence="4" key="3">
    <citation type="submission" date="2020-01" db="EMBL/GenBank/DDBJ databases">
        <authorList>
            <person name="Korhonen P.K.K."/>
            <person name="Guangxu M.G."/>
            <person name="Wang T.W."/>
            <person name="Stroehlein A.J.S."/>
            <person name="Young N.D."/>
            <person name="Ang C.-S.A."/>
            <person name="Fernando D.W.F."/>
            <person name="Lu H.L."/>
            <person name="Taylor S.T."/>
            <person name="Ehtesham M.E.M."/>
            <person name="Najaraj S.H.N."/>
            <person name="Harsha G.H.G."/>
            <person name="Madugundu A.M."/>
            <person name="Renuse S.R."/>
            <person name="Holt D.H."/>
            <person name="Pandey A.P."/>
            <person name="Papenfuss A.P."/>
            <person name="Gasser R.B.G."/>
            <person name="Fischer K.F."/>
        </authorList>
    </citation>
    <scope>NUCLEOTIDE SEQUENCE</scope>
    <source>
        <strain evidence="4">SSS_KF_BRIS2020</strain>
    </source>
</reference>
<reference evidence="7" key="2">
    <citation type="journal article" date="2020" name="PLoS Negl. Trop. Dis.">
        <title>High-quality nuclear genome for Sarcoptes scabiei-A critical resource for a neglected parasite.</title>
        <authorList>
            <person name="Korhonen P.K."/>
            <person name="Gasser R.B."/>
            <person name="Ma G."/>
            <person name="Wang T."/>
            <person name="Stroehlein A.J."/>
            <person name="Young N.D."/>
            <person name="Ang C.S."/>
            <person name="Fernando D.D."/>
            <person name="Lu H.C."/>
            <person name="Taylor S."/>
            <person name="Reynolds S.L."/>
            <person name="Mofiz E."/>
            <person name="Najaraj S.H."/>
            <person name="Gowda H."/>
            <person name="Madugundu A."/>
            <person name="Renuse S."/>
            <person name="Holt D."/>
            <person name="Pandey A."/>
            <person name="Papenfuss A.T."/>
            <person name="Fischer K."/>
        </authorList>
    </citation>
    <scope>NUCLEOTIDE SEQUENCE [LARGE SCALE GENOMIC DNA]</scope>
</reference>
<feature type="domain" description="NAC-A/B" evidence="3">
    <location>
        <begin position="35"/>
        <end position="100"/>
    </location>
</feature>
<dbReference type="Proteomes" id="UP000616769">
    <property type="component" value="Unassembled WGS sequence"/>
</dbReference>
<evidence type="ECO:0000313" key="8">
    <source>
        <dbReference type="Proteomes" id="UP000616769"/>
    </source>
</evidence>
<evidence type="ECO:0000256" key="2">
    <source>
        <dbReference type="RuleBase" id="RU361272"/>
    </source>
</evidence>
<keyword evidence="7" id="KW-1185">Reference proteome</keyword>
<organism evidence="5 8">
    <name type="scientific">Sarcoptes scabiei</name>
    <name type="common">Itch mite</name>
    <name type="synonym">Acarus scabiei</name>
    <dbReference type="NCBI Taxonomy" id="52283"/>
    <lineage>
        <taxon>Eukaryota</taxon>
        <taxon>Metazoa</taxon>
        <taxon>Ecdysozoa</taxon>
        <taxon>Arthropoda</taxon>
        <taxon>Chelicerata</taxon>
        <taxon>Arachnida</taxon>
        <taxon>Acari</taxon>
        <taxon>Acariformes</taxon>
        <taxon>Sarcoptiformes</taxon>
        <taxon>Astigmata</taxon>
        <taxon>Psoroptidia</taxon>
        <taxon>Sarcoptoidea</taxon>
        <taxon>Sarcoptidae</taxon>
        <taxon>Sarcoptinae</taxon>
        <taxon>Sarcoptes</taxon>
    </lineage>
</organism>
<evidence type="ECO:0000259" key="3">
    <source>
        <dbReference type="PROSITE" id="PS51151"/>
    </source>
</evidence>